<evidence type="ECO:0000256" key="2">
    <source>
        <dbReference type="SAM" id="SignalP"/>
    </source>
</evidence>
<dbReference type="EMBL" id="JABMIG020000028">
    <property type="protein sequence ID" value="KAL3801280.1"/>
    <property type="molecule type" value="Genomic_DNA"/>
</dbReference>
<comment type="caution">
    <text evidence="3">The sequence shown here is derived from an EMBL/GenBank/DDBJ whole genome shotgun (WGS) entry which is preliminary data.</text>
</comment>
<evidence type="ECO:0000256" key="1">
    <source>
        <dbReference type="SAM" id="MobiDB-lite"/>
    </source>
</evidence>
<keyword evidence="2" id="KW-0732">Signal</keyword>
<feature type="compositionally biased region" description="Polar residues" evidence="1">
    <location>
        <begin position="57"/>
        <end position="68"/>
    </location>
</feature>
<accession>A0ABD3QLP6</accession>
<gene>
    <name evidence="3" type="ORF">HJC23_012680</name>
</gene>
<evidence type="ECO:0000313" key="3">
    <source>
        <dbReference type="EMBL" id="KAL3801280.1"/>
    </source>
</evidence>
<keyword evidence="4" id="KW-1185">Reference proteome</keyword>
<reference evidence="3 4" key="1">
    <citation type="journal article" date="2020" name="G3 (Bethesda)">
        <title>Improved Reference Genome for Cyclotella cryptica CCMP332, a Model for Cell Wall Morphogenesis, Salinity Adaptation, and Lipid Production in Diatoms (Bacillariophyta).</title>
        <authorList>
            <person name="Roberts W.R."/>
            <person name="Downey K.M."/>
            <person name="Ruck E.C."/>
            <person name="Traller J.C."/>
            <person name="Alverson A.J."/>
        </authorList>
    </citation>
    <scope>NUCLEOTIDE SEQUENCE [LARGE SCALE GENOMIC DNA]</scope>
    <source>
        <strain evidence="3 4">CCMP332</strain>
    </source>
</reference>
<feature type="chain" id="PRO_5044882782" evidence="2">
    <location>
        <begin position="19"/>
        <end position="156"/>
    </location>
</feature>
<dbReference type="PANTHER" id="PTHR47721:SF2">
    <property type="entry name" value="OS01G0235100 PROTEIN"/>
    <property type="match status" value="1"/>
</dbReference>
<feature type="compositionally biased region" description="Acidic residues" evidence="1">
    <location>
        <begin position="69"/>
        <end position="85"/>
    </location>
</feature>
<feature type="signal peptide" evidence="2">
    <location>
        <begin position="1"/>
        <end position="18"/>
    </location>
</feature>
<proteinExistence type="predicted"/>
<name>A0ABD3QLP6_9STRA</name>
<protein>
    <submittedName>
        <fullName evidence="3">Uncharacterized protein</fullName>
    </submittedName>
</protein>
<dbReference type="PANTHER" id="PTHR47721">
    <property type="entry name" value="OS01G0235100 PROTEIN"/>
    <property type="match status" value="1"/>
</dbReference>
<sequence length="156" mass="16649">MVTIIFTLLAILSSSASAFLAPTTTTTTSCAHKAVVTNALPHNSYVRRSTIAPFTPLTASSSSSNQQDIEMETQTESTTDNDDSAAAEKNSQASVPCPDCDLCDGSGRILGGIGTVLEWWPIKAYRPCPNFVERGGKYVRSGQGLDEIAFGRIQNE</sequence>
<organism evidence="3 4">
    <name type="scientific">Cyclotella cryptica</name>
    <dbReference type="NCBI Taxonomy" id="29204"/>
    <lineage>
        <taxon>Eukaryota</taxon>
        <taxon>Sar</taxon>
        <taxon>Stramenopiles</taxon>
        <taxon>Ochrophyta</taxon>
        <taxon>Bacillariophyta</taxon>
        <taxon>Coscinodiscophyceae</taxon>
        <taxon>Thalassiosirophycidae</taxon>
        <taxon>Stephanodiscales</taxon>
        <taxon>Stephanodiscaceae</taxon>
        <taxon>Cyclotella</taxon>
    </lineage>
</organism>
<dbReference type="Proteomes" id="UP001516023">
    <property type="component" value="Unassembled WGS sequence"/>
</dbReference>
<evidence type="ECO:0000313" key="4">
    <source>
        <dbReference type="Proteomes" id="UP001516023"/>
    </source>
</evidence>
<dbReference type="AlphaFoldDB" id="A0ABD3QLP6"/>
<feature type="region of interest" description="Disordered" evidence="1">
    <location>
        <begin position="56"/>
        <end position="94"/>
    </location>
</feature>